<dbReference type="Gene3D" id="3.40.50.720">
    <property type="entry name" value="NAD(P)-binding Rossmann-like Domain"/>
    <property type="match status" value="1"/>
</dbReference>
<dbReference type="InterPro" id="IPR036291">
    <property type="entry name" value="NAD(P)-bd_dom_sf"/>
</dbReference>
<gene>
    <name evidence="4" type="ORF">ST47_g169</name>
</gene>
<evidence type="ECO:0000259" key="3">
    <source>
        <dbReference type="Pfam" id="PF10056"/>
    </source>
</evidence>
<feature type="domain" description="DUF2293" evidence="3">
    <location>
        <begin position="96"/>
        <end position="158"/>
    </location>
</feature>
<comment type="caution">
    <text evidence="4">The sequence shown here is derived from an EMBL/GenBank/DDBJ whole genome shotgun (WGS) entry which is preliminary data.</text>
</comment>
<dbReference type="STRING" id="5454.A0A163MGU9"/>
<dbReference type="AlphaFoldDB" id="A0A163MGU9"/>
<organism evidence="4 5">
    <name type="scientific">Didymella rabiei</name>
    <name type="common">Chickpea ascochyta blight fungus</name>
    <name type="synonym">Mycosphaerella rabiei</name>
    <dbReference type="NCBI Taxonomy" id="5454"/>
    <lineage>
        <taxon>Eukaryota</taxon>
        <taxon>Fungi</taxon>
        <taxon>Dikarya</taxon>
        <taxon>Ascomycota</taxon>
        <taxon>Pezizomycotina</taxon>
        <taxon>Dothideomycetes</taxon>
        <taxon>Pleosporomycetidae</taxon>
        <taxon>Pleosporales</taxon>
        <taxon>Pleosporineae</taxon>
        <taxon>Didymellaceae</taxon>
        <taxon>Ascochyta</taxon>
    </lineage>
</organism>
<dbReference type="InterPro" id="IPR018744">
    <property type="entry name" value="DUF2293"/>
</dbReference>
<sequence length="408" mass="46418">MPLKEVTVCSSAPMPKGYSFLPKGIRYKTLHSRKLTHEAGKTLYVVLDTNKRQLGLRVPSFIIHQVHKQAKETLPARRAAVEKRDATFIKTVAAQLEEQFPEMPETEKVLVTKHGFRKHSGRVGRTGQLPLPRKVLLAVLAHVRHRHTRHITEALLKKNRFTITAISRHDSRAEFLSDIQVRRVDYDDKKSIEDALKIQDTLIVTASVFVPKDTSATLTRAATAAGVSFWYEHSLSNGELYGIDIKKREVTFFDDGIQRLSTSTWPQVSCAVAALLSPLIDANDQQSDAVTLNAYRNRIVYVSPFTVNQREMFDSAKRIAGTSDEQLKISRVPAKERFKGSRERMKSGDRRAFARVLYTRYFFEGAGLFEKLHGLDNDKLGLPREGLDKYTEKAMQLEQDEYWAKYGL</sequence>
<proteinExistence type="predicted"/>
<name>A0A163MGU9_DIDRA</name>
<evidence type="ECO:0000256" key="2">
    <source>
        <dbReference type="ARBA" id="ARBA00023002"/>
    </source>
</evidence>
<evidence type="ECO:0000256" key="1">
    <source>
        <dbReference type="ARBA" id="ARBA00022857"/>
    </source>
</evidence>
<evidence type="ECO:0000313" key="4">
    <source>
        <dbReference type="EMBL" id="KZM28704.1"/>
    </source>
</evidence>
<protein>
    <recommendedName>
        <fullName evidence="3">DUF2293 domain-containing protein</fullName>
    </recommendedName>
</protein>
<dbReference type="GO" id="GO:0016491">
    <property type="term" value="F:oxidoreductase activity"/>
    <property type="evidence" value="ECO:0007669"/>
    <property type="project" value="UniProtKB-KW"/>
</dbReference>
<dbReference type="PANTHER" id="PTHR47706">
    <property type="entry name" value="NMRA-LIKE FAMILY PROTEIN"/>
    <property type="match status" value="1"/>
</dbReference>
<dbReference type="SUPFAM" id="SSF51735">
    <property type="entry name" value="NAD(P)-binding Rossmann-fold domains"/>
    <property type="match status" value="1"/>
</dbReference>
<reference evidence="4 5" key="1">
    <citation type="journal article" date="2016" name="Sci. Rep.">
        <title>Draft genome sequencing and secretome analysis of fungal phytopathogen Ascochyta rabiei provides insight into the necrotrophic effector repertoire.</title>
        <authorList>
            <person name="Verma S."/>
            <person name="Gazara R.K."/>
            <person name="Nizam S."/>
            <person name="Parween S."/>
            <person name="Chattopadhyay D."/>
            <person name="Verma P.K."/>
        </authorList>
    </citation>
    <scope>NUCLEOTIDE SEQUENCE [LARGE SCALE GENOMIC DNA]</scope>
    <source>
        <strain evidence="4 5">ArDII</strain>
    </source>
</reference>
<dbReference type="InterPro" id="IPR051609">
    <property type="entry name" value="NmrA/Isoflavone_reductase-like"/>
</dbReference>
<dbReference type="OrthoDB" id="419598at2759"/>
<keyword evidence="5" id="KW-1185">Reference proteome</keyword>
<keyword evidence="2" id="KW-0560">Oxidoreductase</keyword>
<dbReference type="EMBL" id="JYNV01000004">
    <property type="protein sequence ID" value="KZM28704.1"/>
    <property type="molecule type" value="Genomic_DNA"/>
</dbReference>
<dbReference type="Pfam" id="PF10056">
    <property type="entry name" value="DUF2293"/>
    <property type="match status" value="1"/>
</dbReference>
<accession>A0A163MGU9</accession>
<keyword evidence="1" id="KW-0521">NADP</keyword>
<evidence type="ECO:0000313" key="5">
    <source>
        <dbReference type="Proteomes" id="UP000076837"/>
    </source>
</evidence>
<dbReference type="Proteomes" id="UP000076837">
    <property type="component" value="Unassembled WGS sequence"/>
</dbReference>
<dbReference type="PANTHER" id="PTHR47706:SF7">
    <property type="entry name" value="CIPA-LIKE, PUTATIVE (AFU_ORTHOLOGUE AFUA_1G01630)-RELATED"/>
    <property type="match status" value="1"/>
</dbReference>